<dbReference type="EMBL" id="SGPX01000002">
    <property type="protein sequence ID" value="MCL6350402.1"/>
    <property type="molecule type" value="Genomic_DNA"/>
</dbReference>
<dbReference type="RefSeq" id="WP_249681693.1">
    <property type="nucleotide sequence ID" value="NZ_SGPX01000002.1"/>
</dbReference>
<organism evidence="2 4">
    <name type="scientific">Pectobacterium polaris</name>
    <dbReference type="NCBI Taxonomy" id="2042057"/>
    <lineage>
        <taxon>Bacteria</taxon>
        <taxon>Pseudomonadati</taxon>
        <taxon>Pseudomonadota</taxon>
        <taxon>Gammaproteobacteria</taxon>
        <taxon>Enterobacterales</taxon>
        <taxon>Pectobacteriaceae</taxon>
        <taxon>Pectobacterium</taxon>
    </lineage>
</organism>
<dbReference type="AlphaFoldDB" id="A0AAW5G7I7"/>
<keyword evidence="3" id="KW-1185">Reference proteome</keyword>
<reference evidence="2" key="1">
    <citation type="submission" date="2019-02" db="EMBL/GenBank/DDBJ databases">
        <title>New Zealand Erwinia strains with phe-tRNA free attachment sites.</title>
        <authorList>
            <person name="Nunes-Leite L."/>
            <person name="Pitman A.R."/>
        </authorList>
    </citation>
    <scope>NUCLEOTIDE SEQUENCE</scope>
    <source>
        <strain evidence="2">Ec-140</strain>
        <strain evidence="1">Ec-143</strain>
    </source>
</reference>
<evidence type="ECO:0000313" key="1">
    <source>
        <dbReference type="EMBL" id="MCL6350402.1"/>
    </source>
</evidence>
<gene>
    <name evidence="1" type="ORF">EXT50_04360</name>
    <name evidence="2" type="ORF">EXT53_03665</name>
</gene>
<sequence>MTIGNLDALIDTARIVLEPLDPHYMAQKDAAFKNDYLTLLATLLLENGALNKDQQRLMTLLLTAITPSSQLAYYLQQASKLEADELRRILDNLRQDQHASQALLFDFVVVQRIARPLNVTDIERLSWLAKLTGLNEEQVLHISFWSQQLLGITIPLENFASIAKKVNITALELSYLPNAPDNATFPQKGEFLTQGRYVYVRENSFEAKPGWVNILGVLAEKYILRTVYIRQSCIVFNIIMDEVKSRDSNYGKNGEPVFDIIKLPPAFCVWQSFFYRELP</sequence>
<name>A0AAW5G7I7_9GAMM</name>
<proteinExistence type="predicted"/>
<dbReference type="Proteomes" id="UP001057360">
    <property type="component" value="Unassembled WGS sequence"/>
</dbReference>
<dbReference type="EMBL" id="SGPY01000002">
    <property type="protein sequence ID" value="MCL6367674.1"/>
    <property type="molecule type" value="Genomic_DNA"/>
</dbReference>
<accession>A0AAW5G7I7</accession>
<protein>
    <submittedName>
        <fullName evidence="2">Uncharacterized protein</fullName>
    </submittedName>
</protein>
<evidence type="ECO:0000313" key="2">
    <source>
        <dbReference type="EMBL" id="MCL6367674.1"/>
    </source>
</evidence>
<evidence type="ECO:0000313" key="3">
    <source>
        <dbReference type="Proteomes" id="UP001055618"/>
    </source>
</evidence>
<dbReference type="Proteomes" id="UP001055618">
    <property type="component" value="Unassembled WGS sequence"/>
</dbReference>
<comment type="caution">
    <text evidence="2">The sequence shown here is derived from an EMBL/GenBank/DDBJ whole genome shotgun (WGS) entry which is preliminary data.</text>
</comment>
<evidence type="ECO:0000313" key="4">
    <source>
        <dbReference type="Proteomes" id="UP001057360"/>
    </source>
</evidence>